<dbReference type="OrthoDB" id="8566379at2"/>
<sequence length="612" mass="68296">MNASSLRFPLLAALLAMLAACLFLPGLGGGFIFDDKPNIIENTVLHLTSLKLDDVLYAAYSFQPGHGSRSLSMLSFALDYLRGGGLDPQVFKTTNLLIHALTTLALALLLRRLLTAVQWPARRAATGALIFALLWAIHPLQVSSVLYVVQRMQTLCTLFMVLALWAYLAMRQAQMAGLRSRQYGVLAVLFWALGFAAKEDAVLLPLYAWVLELTVLRFRAAQPLLATVLRKGYLWLVVVGVVVYLLVVVPHFWRWQAYPGRDFDSWERLLTQGRVLVMYLGQIVLPMPGRMPFVYDDLSISRSLWQPAATLPAWLLVFGLLAWAWRWRTNRPLFAFGVLLFFAGHFITSNVINLELAFEHRNHLPLIGAVLAIGDLCMAACQRWAVPHRAGYGLLGLAIIGLGTATGVRAHTWGDPLRQALETVKISPHSERAWLQLGGVYASRIQSRADNPSLDLTIATYQKGAAATGSATLLSNVVTFKTIRGNVTPADWEKFLTRLQQVPMNAQNRRIIWVMLNNVDREIPLDRGGVLRVIESISSRTGFRADEYLRIGAYIHNETREPGKALPYLRRAVEKSPPGDPDIDKLLTQLRAAGRGDWVQELEKLPRASPKR</sequence>
<organism evidence="4 5">
    <name type="scientific">Stenotrophomonas daejeonensis</name>
    <dbReference type="NCBI Taxonomy" id="659018"/>
    <lineage>
        <taxon>Bacteria</taxon>
        <taxon>Pseudomonadati</taxon>
        <taxon>Pseudomonadota</taxon>
        <taxon>Gammaproteobacteria</taxon>
        <taxon>Lysobacterales</taxon>
        <taxon>Lysobacteraceae</taxon>
        <taxon>Stenotrophomonas</taxon>
    </lineage>
</organism>
<keyword evidence="3" id="KW-0812">Transmembrane</keyword>
<accession>A0A0R0EBK1</accession>
<protein>
    <recommendedName>
        <fullName evidence="6">Transmembrane protein</fullName>
    </recommendedName>
</protein>
<keyword evidence="3" id="KW-1133">Transmembrane helix</keyword>
<keyword evidence="2" id="KW-0802">TPR repeat</keyword>
<evidence type="ECO:0000256" key="3">
    <source>
        <dbReference type="SAM" id="Phobius"/>
    </source>
</evidence>
<proteinExistence type="predicted"/>
<dbReference type="EMBL" id="LDJP01000016">
    <property type="protein sequence ID" value="KRG87706.1"/>
    <property type="molecule type" value="Genomic_DNA"/>
</dbReference>
<feature type="transmembrane region" description="Helical" evidence="3">
    <location>
        <begin position="364"/>
        <end position="385"/>
    </location>
</feature>
<evidence type="ECO:0008006" key="6">
    <source>
        <dbReference type="Google" id="ProtNLM"/>
    </source>
</evidence>
<dbReference type="Proteomes" id="UP000050940">
    <property type="component" value="Unassembled WGS sequence"/>
</dbReference>
<feature type="transmembrane region" description="Helical" evidence="3">
    <location>
        <begin position="333"/>
        <end position="352"/>
    </location>
</feature>
<feature type="transmembrane region" description="Helical" evidence="3">
    <location>
        <begin position="96"/>
        <end position="114"/>
    </location>
</feature>
<feature type="transmembrane region" description="Helical" evidence="3">
    <location>
        <begin position="126"/>
        <end position="146"/>
    </location>
</feature>
<dbReference type="AlphaFoldDB" id="A0A0R0EBK1"/>
<feature type="transmembrane region" description="Helical" evidence="3">
    <location>
        <begin position="391"/>
        <end position="408"/>
    </location>
</feature>
<evidence type="ECO:0000256" key="1">
    <source>
        <dbReference type="ARBA" id="ARBA00022737"/>
    </source>
</evidence>
<dbReference type="PATRIC" id="fig|659018.3.peg.625"/>
<evidence type="ECO:0000313" key="4">
    <source>
        <dbReference type="EMBL" id="KRG87706.1"/>
    </source>
</evidence>
<dbReference type="PANTHER" id="PTHR44227:SF3">
    <property type="entry name" value="PROTEIN O-MANNOSYL-TRANSFERASE TMTC4"/>
    <property type="match status" value="1"/>
</dbReference>
<dbReference type="RefSeq" id="WP_057639904.1">
    <property type="nucleotide sequence ID" value="NZ_LDJP01000016.1"/>
</dbReference>
<gene>
    <name evidence="4" type="ORF">ABB34_03740</name>
</gene>
<name>A0A0R0EBK1_9GAMM</name>
<evidence type="ECO:0000313" key="5">
    <source>
        <dbReference type="Proteomes" id="UP000050940"/>
    </source>
</evidence>
<dbReference type="PANTHER" id="PTHR44227">
    <property type="match status" value="1"/>
</dbReference>
<feature type="transmembrane region" description="Helical" evidence="3">
    <location>
        <begin position="152"/>
        <end position="170"/>
    </location>
</feature>
<feature type="transmembrane region" description="Helical" evidence="3">
    <location>
        <begin position="307"/>
        <end position="327"/>
    </location>
</feature>
<dbReference type="STRING" id="659018.ABB34_03740"/>
<dbReference type="InterPro" id="IPR052346">
    <property type="entry name" value="O-mannosyl-transferase_TMTC"/>
</dbReference>
<comment type="caution">
    <text evidence="4">The sequence shown here is derived from an EMBL/GenBank/DDBJ whole genome shotgun (WGS) entry which is preliminary data.</text>
</comment>
<dbReference type="PROSITE" id="PS51257">
    <property type="entry name" value="PROKAR_LIPOPROTEIN"/>
    <property type="match status" value="1"/>
</dbReference>
<feature type="transmembrane region" description="Helical" evidence="3">
    <location>
        <begin position="232"/>
        <end position="253"/>
    </location>
</feature>
<keyword evidence="1" id="KW-0677">Repeat</keyword>
<reference evidence="4 5" key="1">
    <citation type="submission" date="2015-05" db="EMBL/GenBank/DDBJ databases">
        <title>Genome sequencing and analysis of members of genus Stenotrophomonas.</title>
        <authorList>
            <person name="Patil P.P."/>
            <person name="Midha S."/>
            <person name="Patil P.B."/>
        </authorList>
    </citation>
    <scope>NUCLEOTIDE SEQUENCE [LARGE SCALE GENOMIC DNA]</scope>
    <source>
        <strain evidence="4 5">JCM 16244</strain>
    </source>
</reference>
<keyword evidence="5" id="KW-1185">Reference proteome</keyword>
<keyword evidence="3" id="KW-0472">Membrane</keyword>
<evidence type="ECO:0000256" key="2">
    <source>
        <dbReference type="ARBA" id="ARBA00022803"/>
    </source>
</evidence>